<evidence type="ECO:0000313" key="1">
    <source>
        <dbReference type="EMBL" id="KAK5911900.1"/>
    </source>
</evidence>
<sequence>MSSLGEEVEEEWDDERVEADSLLGNGGYWIPVIHLLQSAPERFRSEAVPDPTHTPSLSSKVSHIVSSEYMFRLSDTGVT</sequence>
<comment type="caution">
    <text evidence="1">The sequence shown here is derived from an EMBL/GenBank/DDBJ whole genome shotgun (WGS) entry which is preliminary data.</text>
</comment>
<proteinExistence type="predicted"/>
<protein>
    <submittedName>
        <fullName evidence="1">Uncharacterized protein</fullName>
    </submittedName>
</protein>
<name>A0AAN8CWQ0_9TELE</name>
<gene>
    <name evidence="1" type="ORF">CesoFtcFv8_001829</name>
</gene>
<dbReference type="AlphaFoldDB" id="A0AAN8CWQ0"/>
<accession>A0AAN8CWQ0</accession>
<keyword evidence="2" id="KW-1185">Reference proteome</keyword>
<evidence type="ECO:0000313" key="2">
    <source>
        <dbReference type="Proteomes" id="UP001335648"/>
    </source>
</evidence>
<organism evidence="1 2">
    <name type="scientific">Champsocephalus esox</name>
    <name type="common">pike icefish</name>
    <dbReference type="NCBI Taxonomy" id="159716"/>
    <lineage>
        <taxon>Eukaryota</taxon>
        <taxon>Metazoa</taxon>
        <taxon>Chordata</taxon>
        <taxon>Craniata</taxon>
        <taxon>Vertebrata</taxon>
        <taxon>Euteleostomi</taxon>
        <taxon>Actinopterygii</taxon>
        <taxon>Neopterygii</taxon>
        <taxon>Teleostei</taxon>
        <taxon>Neoteleostei</taxon>
        <taxon>Acanthomorphata</taxon>
        <taxon>Eupercaria</taxon>
        <taxon>Perciformes</taxon>
        <taxon>Notothenioidei</taxon>
        <taxon>Channichthyidae</taxon>
        <taxon>Champsocephalus</taxon>
    </lineage>
</organism>
<dbReference type="EMBL" id="JAULUE010002047">
    <property type="protein sequence ID" value="KAK5911900.1"/>
    <property type="molecule type" value="Genomic_DNA"/>
</dbReference>
<dbReference type="Proteomes" id="UP001335648">
    <property type="component" value="Unassembled WGS sequence"/>
</dbReference>
<reference evidence="1 2" key="1">
    <citation type="journal article" date="2023" name="Mol. Biol. Evol.">
        <title>Genomics of Secondarily Temperate Adaptation in the Only Non-Antarctic Icefish.</title>
        <authorList>
            <person name="Rivera-Colon A.G."/>
            <person name="Rayamajhi N."/>
            <person name="Minhas B.F."/>
            <person name="Madrigal G."/>
            <person name="Bilyk K.T."/>
            <person name="Yoon V."/>
            <person name="Hune M."/>
            <person name="Gregory S."/>
            <person name="Cheng C.H.C."/>
            <person name="Catchen J.M."/>
        </authorList>
    </citation>
    <scope>NUCLEOTIDE SEQUENCE [LARGE SCALE GENOMIC DNA]</scope>
    <source>
        <strain evidence="1">JC2023a</strain>
    </source>
</reference>